<accession>A0A934QI21</accession>
<evidence type="ECO:0000313" key="1">
    <source>
        <dbReference type="EMBL" id="MBK1697158.1"/>
    </source>
</evidence>
<organism evidence="1 2">
    <name type="scientific">Rhodovibrio salinarum</name>
    <dbReference type="NCBI Taxonomy" id="1087"/>
    <lineage>
        <taxon>Bacteria</taxon>
        <taxon>Pseudomonadati</taxon>
        <taxon>Pseudomonadota</taxon>
        <taxon>Alphaproteobacteria</taxon>
        <taxon>Rhodospirillales</taxon>
        <taxon>Rhodovibrionaceae</taxon>
        <taxon>Rhodovibrio</taxon>
    </lineage>
</organism>
<sequence length="120" mass="11761">MVALPSAVARQLDVQMADLGTPAFVDGFAGLVLAHAGRDATRARAMAKWVVDRVPNAAPEVARALELAGFAPLGAGLAAKTRSAHASPVLSGVPGGDGVRAVPGAAVGTRDLGGGGGGRT</sequence>
<comment type="caution">
    <text evidence="1">The sequence shown here is derived from an EMBL/GenBank/DDBJ whole genome shotgun (WGS) entry which is preliminary data.</text>
</comment>
<proteinExistence type="predicted"/>
<reference evidence="1" key="2">
    <citation type="journal article" date="2020" name="Microorganisms">
        <title>Osmotic Adaptation and Compatible Solute Biosynthesis of Phototrophic Bacteria as Revealed from Genome Analyses.</title>
        <authorList>
            <person name="Imhoff J.F."/>
            <person name="Rahn T."/>
            <person name="Kunzel S."/>
            <person name="Keller A."/>
            <person name="Neulinger S.C."/>
        </authorList>
    </citation>
    <scope>NUCLEOTIDE SEQUENCE</scope>
    <source>
        <strain evidence="1">DSM 9154</strain>
    </source>
</reference>
<dbReference type="AlphaFoldDB" id="A0A934QI21"/>
<keyword evidence="2" id="KW-1185">Reference proteome</keyword>
<feature type="non-terminal residue" evidence="1">
    <location>
        <position position="120"/>
    </location>
</feature>
<protein>
    <submittedName>
        <fullName evidence="1">Uncharacterized protein</fullName>
    </submittedName>
</protein>
<dbReference type="RefSeq" id="WP_200371992.1">
    <property type="nucleotide sequence ID" value="NZ_NRRE01000020.1"/>
</dbReference>
<evidence type="ECO:0000313" key="2">
    <source>
        <dbReference type="Proteomes" id="UP000778970"/>
    </source>
</evidence>
<gene>
    <name evidence="1" type="ORF">CKO21_07840</name>
</gene>
<dbReference type="EMBL" id="NRRE01000020">
    <property type="protein sequence ID" value="MBK1697158.1"/>
    <property type="molecule type" value="Genomic_DNA"/>
</dbReference>
<reference evidence="1" key="1">
    <citation type="submission" date="2017-08" db="EMBL/GenBank/DDBJ databases">
        <authorList>
            <person name="Imhoff J.F."/>
            <person name="Rahn T."/>
            <person name="Kuenzel S."/>
            <person name="Neulinger S.C."/>
        </authorList>
    </citation>
    <scope>NUCLEOTIDE SEQUENCE</scope>
    <source>
        <strain evidence="1">DSM 9154</strain>
    </source>
</reference>
<name>A0A934QI21_9PROT</name>
<dbReference type="Proteomes" id="UP000778970">
    <property type="component" value="Unassembled WGS sequence"/>
</dbReference>